<keyword evidence="4" id="KW-0862">Zinc</keyword>
<reference evidence="7 8" key="1">
    <citation type="submission" date="2017-11" db="EMBL/GenBank/DDBJ databases">
        <title>De-novo sequencing of pomegranate (Punica granatum L.) genome.</title>
        <authorList>
            <person name="Akparov Z."/>
            <person name="Amiraslanov A."/>
            <person name="Hajiyeva S."/>
            <person name="Abbasov M."/>
            <person name="Kaur K."/>
            <person name="Hamwieh A."/>
            <person name="Solovyev V."/>
            <person name="Salamov A."/>
            <person name="Braich B."/>
            <person name="Kosarev P."/>
            <person name="Mahmoud A."/>
            <person name="Hajiyev E."/>
            <person name="Babayeva S."/>
            <person name="Izzatullayeva V."/>
            <person name="Mammadov A."/>
            <person name="Mammadov A."/>
            <person name="Sharifova S."/>
            <person name="Ojaghi J."/>
            <person name="Eynullazada K."/>
            <person name="Bayramov B."/>
            <person name="Abdulazimova A."/>
            <person name="Shahmuradov I."/>
        </authorList>
    </citation>
    <scope>NUCLEOTIDE SEQUENCE [LARGE SCALE GENOMIC DNA]</scope>
    <source>
        <strain evidence="8">cv. AG2017</strain>
        <tissue evidence="7">Leaf</tissue>
    </source>
</reference>
<keyword evidence="5" id="KW-0175">Coiled coil</keyword>
<name>A0A2I0I5M0_PUNGR</name>
<keyword evidence="2" id="KW-0677">Repeat</keyword>
<protein>
    <recommendedName>
        <fullName evidence="6">Phorbol-ester/DAG-type domain-containing protein</fullName>
    </recommendedName>
</protein>
<dbReference type="InterPro" id="IPR002219">
    <property type="entry name" value="PKC_DAG/PE"/>
</dbReference>
<evidence type="ECO:0000259" key="6">
    <source>
        <dbReference type="PROSITE" id="PS50081"/>
    </source>
</evidence>
<dbReference type="AlphaFoldDB" id="A0A2I0I5M0"/>
<keyword evidence="3" id="KW-0863">Zinc-finger</keyword>
<dbReference type="EMBL" id="PGOL01003903">
    <property type="protein sequence ID" value="PKI39103.1"/>
    <property type="molecule type" value="Genomic_DNA"/>
</dbReference>
<accession>A0A2I0I5M0</accession>
<evidence type="ECO:0000256" key="3">
    <source>
        <dbReference type="ARBA" id="ARBA00022771"/>
    </source>
</evidence>
<dbReference type="Pfam" id="PF03107">
    <property type="entry name" value="C1_2"/>
    <property type="match status" value="6"/>
</dbReference>
<evidence type="ECO:0000313" key="7">
    <source>
        <dbReference type="EMBL" id="PKI39103.1"/>
    </source>
</evidence>
<dbReference type="SUPFAM" id="SSF57889">
    <property type="entry name" value="Cysteine-rich domain"/>
    <property type="match status" value="6"/>
</dbReference>
<dbReference type="Proteomes" id="UP000233551">
    <property type="component" value="Unassembled WGS sequence"/>
</dbReference>
<dbReference type="PROSITE" id="PS50081">
    <property type="entry name" value="ZF_DAG_PE_2"/>
    <property type="match status" value="1"/>
</dbReference>
<evidence type="ECO:0000256" key="5">
    <source>
        <dbReference type="SAM" id="Coils"/>
    </source>
</evidence>
<evidence type="ECO:0000256" key="1">
    <source>
        <dbReference type="ARBA" id="ARBA00022723"/>
    </source>
</evidence>
<dbReference type="PANTHER" id="PTHR46288:SF27">
    <property type="entry name" value="CYSTEINE_HISTIDINE-RICH C1 DOMAIN FAMILY PROTEIN"/>
    <property type="match status" value="1"/>
</dbReference>
<dbReference type="InterPro" id="IPR004146">
    <property type="entry name" value="DC1"/>
</dbReference>
<dbReference type="PANTHER" id="PTHR46288">
    <property type="entry name" value="PHORBOL-ESTER/DAG-TYPE DOMAIN-CONTAINING PROTEIN"/>
    <property type="match status" value="1"/>
</dbReference>
<dbReference type="SMART" id="SM00249">
    <property type="entry name" value="PHD"/>
    <property type="match status" value="5"/>
</dbReference>
<dbReference type="InterPro" id="IPR001965">
    <property type="entry name" value="Znf_PHD"/>
</dbReference>
<sequence length="629" mass="72383">MSTSLQHPCHKHALILRELSQSCRIRCYLCNLYFHGPTYCCLDCDFFLHESCALVQLPAQIQHPCDSLHLLTLNRRHYCCDDCSIQISALRAIVTLPPEVQQDEAAKEETVQHFAHKHPLASFHVAKTNGINCQVCSRQVFGRVFGCRSCWFLVHESCARLPQEIKEHPFHPKHPLTLVTSLFTDFEKRFRCIACSVKSMFAYFCDECEVSLDVLCAVSSLVQSNEEKKDGEHQLSCFCMKSESNIICQFCRQKVSGEVYCCFDCIIFFHKSCVEELPQEMEHYLHQEHPLVLRARPQYDVRKFHCISCLGDCCGITFNCESCQFDLHPECALETLSAVEAGAGAVSTIEHFAHDHPLTLSHLKKKIKFDCHVCKQPPEGLTYCCRICKEFVLHKSCAELPSELAHIFHPQHPLVLLPEASSNYLYCSVCHKRSEGFTYHCAECHFYLDKECALKKATVKHQRHEHSLVYFQRSTTEHLQCNSCGRSCNVDLYRCLLCNYNIHYDCLPLPPTVQHECHLYHPLVLFDKFVSGRPDDQWCDYCEEIRNPDHGVYRCAECWYTVHIECVIPTVDLEPNGMQPTGNQPALDKLDSDIASLKETIEVMEKNLKETREKLEALKLKRQMELSKA</sequence>
<dbReference type="InterPro" id="IPR046349">
    <property type="entry name" value="C1-like_sf"/>
</dbReference>
<keyword evidence="1" id="KW-0479">Metal-binding</keyword>
<feature type="domain" description="Phorbol-ester/DAG-type" evidence="6">
    <location>
        <begin position="463"/>
        <end position="517"/>
    </location>
</feature>
<feature type="coiled-coil region" evidence="5">
    <location>
        <begin position="587"/>
        <end position="628"/>
    </location>
</feature>
<gene>
    <name evidence="7" type="ORF">CRG98_040527</name>
</gene>
<dbReference type="GO" id="GO:0008270">
    <property type="term" value="F:zinc ion binding"/>
    <property type="evidence" value="ECO:0007669"/>
    <property type="project" value="UniProtKB-KW"/>
</dbReference>
<proteinExistence type="predicted"/>
<evidence type="ECO:0000256" key="2">
    <source>
        <dbReference type="ARBA" id="ARBA00022737"/>
    </source>
</evidence>
<organism evidence="7 8">
    <name type="scientific">Punica granatum</name>
    <name type="common">Pomegranate</name>
    <dbReference type="NCBI Taxonomy" id="22663"/>
    <lineage>
        <taxon>Eukaryota</taxon>
        <taxon>Viridiplantae</taxon>
        <taxon>Streptophyta</taxon>
        <taxon>Embryophyta</taxon>
        <taxon>Tracheophyta</taxon>
        <taxon>Spermatophyta</taxon>
        <taxon>Magnoliopsida</taxon>
        <taxon>eudicotyledons</taxon>
        <taxon>Gunneridae</taxon>
        <taxon>Pentapetalae</taxon>
        <taxon>rosids</taxon>
        <taxon>malvids</taxon>
        <taxon>Myrtales</taxon>
        <taxon>Lythraceae</taxon>
        <taxon>Punica</taxon>
    </lineage>
</organism>
<evidence type="ECO:0000256" key="4">
    <source>
        <dbReference type="ARBA" id="ARBA00022833"/>
    </source>
</evidence>
<evidence type="ECO:0000313" key="8">
    <source>
        <dbReference type="Proteomes" id="UP000233551"/>
    </source>
</evidence>
<comment type="caution">
    <text evidence="7">The sequence shown here is derived from an EMBL/GenBank/DDBJ whole genome shotgun (WGS) entry which is preliminary data.</text>
</comment>
<keyword evidence="8" id="KW-1185">Reference proteome</keyword>